<sequence length="260" mass="29302">MDTWEKVDVVSQPELTVVYNDTDANTEDDIEDWEAYVSIDFTELNKIATSSASFTYNQGTSSRKFMPNGDSGTPDFLQNGRTSLDTSFFYDTDTGTDYRLNISDPGLYNFQLELQVVQPNGTTRNYEFLYEDIAVPGTISSFTYYNTYINAILGDYCLSCHGDSNSDAYSEFELVAEDESKILAKIDTPTEGKEILTYPFTSEHTGFSFASSIPSEEKGYFEEFITLLLAEKENNGANITTDIDLKEIPKPSIMEMDPWN</sequence>
<proteinExistence type="predicted"/>
<dbReference type="RefSeq" id="WP_290280780.1">
    <property type="nucleotide sequence ID" value="NZ_JAUFQI010000001.1"/>
</dbReference>
<name>A0ABV7WRQ8_9GAMM</name>
<protein>
    <submittedName>
        <fullName evidence="1">Uncharacterized protein</fullName>
    </submittedName>
</protein>
<evidence type="ECO:0000313" key="1">
    <source>
        <dbReference type="EMBL" id="MFC3701534.1"/>
    </source>
</evidence>
<dbReference type="Proteomes" id="UP001595710">
    <property type="component" value="Unassembled WGS sequence"/>
</dbReference>
<organism evidence="1 2">
    <name type="scientific">Reinekea marina</name>
    <dbReference type="NCBI Taxonomy" id="1310421"/>
    <lineage>
        <taxon>Bacteria</taxon>
        <taxon>Pseudomonadati</taxon>
        <taxon>Pseudomonadota</taxon>
        <taxon>Gammaproteobacteria</taxon>
        <taxon>Oceanospirillales</taxon>
        <taxon>Saccharospirillaceae</taxon>
        <taxon>Reinekea</taxon>
    </lineage>
</organism>
<comment type="caution">
    <text evidence="1">The sequence shown here is derived from an EMBL/GenBank/DDBJ whole genome shotgun (WGS) entry which is preliminary data.</text>
</comment>
<accession>A0ABV7WRQ8</accession>
<keyword evidence="2" id="KW-1185">Reference proteome</keyword>
<dbReference type="EMBL" id="JBHRYN010000010">
    <property type="protein sequence ID" value="MFC3701534.1"/>
    <property type="molecule type" value="Genomic_DNA"/>
</dbReference>
<evidence type="ECO:0000313" key="2">
    <source>
        <dbReference type="Proteomes" id="UP001595710"/>
    </source>
</evidence>
<reference evidence="2" key="1">
    <citation type="journal article" date="2019" name="Int. J. Syst. Evol. Microbiol.">
        <title>The Global Catalogue of Microorganisms (GCM) 10K type strain sequencing project: providing services to taxonomists for standard genome sequencing and annotation.</title>
        <authorList>
            <consortium name="The Broad Institute Genomics Platform"/>
            <consortium name="The Broad Institute Genome Sequencing Center for Infectious Disease"/>
            <person name="Wu L."/>
            <person name="Ma J."/>
        </authorList>
    </citation>
    <scope>NUCLEOTIDE SEQUENCE [LARGE SCALE GENOMIC DNA]</scope>
    <source>
        <strain evidence="2">CECT 8288</strain>
    </source>
</reference>
<gene>
    <name evidence="1" type="ORF">ACFOND_07800</name>
</gene>